<keyword evidence="3" id="KW-0134">Cell wall</keyword>
<comment type="subcellular location">
    <subcellularLocation>
        <location evidence="1">Secreted</location>
        <location evidence="1">Cell wall</location>
    </subcellularLocation>
</comment>
<dbReference type="InterPro" id="IPR050259">
    <property type="entry name" value="SDR"/>
</dbReference>
<protein>
    <recommendedName>
        <fullName evidence="4">3-oxoacyl-[acyl-carrier-protein] reductase MabA</fullName>
    </recommendedName>
</protein>
<dbReference type="RefSeq" id="WP_163802368.1">
    <property type="nucleotide sequence ID" value="NZ_AP022620.1"/>
</dbReference>
<evidence type="ECO:0000313" key="6">
    <source>
        <dbReference type="EMBL" id="BBZ74833.1"/>
    </source>
</evidence>
<dbReference type="GO" id="GO:0004316">
    <property type="term" value="F:3-oxoacyl-[acyl-carrier-protein] reductase (NADPH) activity"/>
    <property type="evidence" value="ECO:0007669"/>
    <property type="project" value="UniProtKB-EC"/>
</dbReference>
<dbReference type="PANTHER" id="PTHR42879:SF6">
    <property type="entry name" value="NADPH-DEPENDENT REDUCTASE BACG"/>
    <property type="match status" value="1"/>
</dbReference>
<dbReference type="PANTHER" id="PTHR42879">
    <property type="entry name" value="3-OXOACYL-(ACYL-CARRIER-PROTEIN) REDUCTASE"/>
    <property type="match status" value="1"/>
</dbReference>
<proteinExistence type="inferred from homology"/>
<keyword evidence="3" id="KW-0964">Secreted</keyword>
<dbReference type="SUPFAM" id="SSF51735">
    <property type="entry name" value="NAD(P)-binding Rossmann-fold domains"/>
    <property type="match status" value="1"/>
</dbReference>
<dbReference type="EMBL" id="AP022620">
    <property type="protein sequence ID" value="BBZ74833.1"/>
    <property type="molecule type" value="Genomic_DNA"/>
</dbReference>
<comment type="similarity">
    <text evidence="2">Belongs to the short-chain dehydrogenases/reductases (SDR) family.</text>
</comment>
<dbReference type="Pfam" id="PF00106">
    <property type="entry name" value="adh_short"/>
    <property type="match status" value="1"/>
</dbReference>
<dbReference type="PRINTS" id="PR00081">
    <property type="entry name" value="GDHRDH"/>
</dbReference>
<keyword evidence="7" id="KW-1185">Reference proteome</keyword>
<reference evidence="6 7" key="1">
    <citation type="journal article" date="2019" name="Emerg. Microbes Infect.">
        <title>Comprehensive subspecies identification of 175 nontuberculous mycobacteria species based on 7547 genomic profiles.</title>
        <authorList>
            <person name="Matsumoto Y."/>
            <person name="Kinjo T."/>
            <person name="Motooka D."/>
            <person name="Nabeya D."/>
            <person name="Jung N."/>
            <person name="Uechi K."/>
            <person name="Horii T."/>
            <person name="Iida T."/>
            <person name="Fujita J."/>
            <person name="Nakamura S."/>
        </authorList>
    </citation>
    <scope>NUCLEOTIDE SEQUENCE [LARGE SCALE GENOMIC DNA]</scope>
    <source>
        <strain evidence="6 7">JCM 30275</strain>
    </source>
</reference>
<evidence type="ECO:0000256" key="1">
    <source>
        <dbReference type="ARBA" id="ARBA00004191"/>
    </source>
</evidence>
<dbReference type="Proteomes" id="UP000467249">
    <property type="component" value="Chromosome"/>
</dbReference>
<sequence length="266" mass="26686">MSTETTLPSPKDLTECGALIIGGTAGIGLATARALAKAGVPRIVIVGRTVERGEAAAAALRELGAEAHFLAGSPLDPAAAADLTAQAERLLGAIDIMMCTTAADGIAPELFKDIPATEISRILTEMATPAMHMASAVLPGMRARKGGVIVNVASDAAKTPTPGEAMIGAAKAAIVMFTRTIAIEEKRHGIRANALTPSLVYGTASTERITTGEGFSAKLFASAAKQATLGVPDADDIAALAVFVCSPAAGKLTGQAISVNGGISAA</sequence>
<comment type="catalytic activity">
    <reaction evidence="5">
        <text>a (3R)-hydroxyacyl-[ACP] + NADP(+) = a 3-oxoacyl-[ACP] + NADPH + H(+)</text>
        <dbReference type="Rhea" id="RHEA:17397"/>
        <dbReference type="Rhea" id="RHEA-COMP:9916"/>
        <dbReference type="Rhea" id="RHEA-COMP:9945"/>
        <dbReference type="ChEBI" id="CHEBI:15378"/>
        <dbReference type="ChEBI" id="CHEBI:57783"/>
        <dbReference type="ChEBI" id="CHEBI:58349"/>
        <dbReference type="ChEBI" id="CHEBI:78776"/>
        <dbReference type="ChEBI" id="CHEBI:78827"/>
        <dbReference type="EC" id="1.1.1.100"/>
    </reaction>
    <physiologicalReaction direction="right-to-left" evidence="5">
        <dbReference type="Rhea" id="RHEA:17399"/>
    </physiologicalReaction>
</comment>
<dbReference type="Gene3D" id="3.40.50.720">
    <property type="entry name" value="NAD(P)-binding Rossmann-like Domain"/>
    <property type="match status" value="1"/>
</dbReference>
<organism evidence="6 7">
    <name type="scientific">Mycolicibacterium anyangense</name>
    <dbReference type="NCBI Taxonomy" id="1431246"/>
    <lineage>
        <taxon>Bacteria</taxon>
        <taxon>Bacillati</taxon>
        <taxon>Actinomycetota</taxon>
        <taxon>Actinomycetes</taxon>
        <taxon>Mycobacteriales</taxon>
        <taxon>Mycobacteriaceae</taxon>
        <taxon>Mycolicibacterium</taxon>
    </lineage>
</organism>
<evidence type="ECO:0000256" key="5">
    <source>
        <dbReference type="ARBA" id="ARBA00047400"/>
    </source>
</evidence>
<dbReference type="KEGG" id="many:MANY_01700"/>
<evidence type="ECO:0000256" key="2">
    <source>
        <dbReference type="ARBA" id="ARBA00006484"/>
    </source>
</evidence>
<accession>A0A6N4W394</accession>
<gene>
    <name evidence="6" type="ORF">MANY_01700</name>
</gene>
<evidence type="ECO:0000256" key="4">
    <source>
        <dbReference type="ARBA" id="ARBA00040781"/>
    </source>
</evidence>
<dbReference type="AlphaFoldDB" id="A0A6N4W394"/>
<dbReference type="InterPro" id="IPR036291">
    <property type="entry name" value="NAD(P)-bd_dom_sf"/>
</dbReference>
<dbReference type="InterPro" id="IPR002347">
    <property type="entry name" value="SDR_fam"/>
</dbReference>
<evidence type="ECO:0000256" key="3">
    <source>
        <dbReference type="ARBA" id="ARBA00022512"/>
    </source>
</evidence>
<dbReference type="CDD" id="cd05233">
    <property type="entry name" value="SDR_c"/>
    <property type="match status" value="1"/>
</dbReference>
<name>A0A6N4W394_9MYCO</name>
<evidence type="ECO:0000313" key="7">
    <source>
        <dbReference type="Proteomes" id="UP000467249"/>
    </source>
</evidence>